<gene>
    <name evidence="3" type="ORF">C6P98_18290</name>
</gene>
<dbReference type="InterPro" id="IPR029058">
    <property type="entry name" value="AB_hydrolase_fold"/>
</dbReference>
<dbReference type="InterPro" id="IPR050266">
    <property type="entry name" value="AB_hydrolase_sf"/>
</dbReference>
<dbReference type="RefSeq" id="WP_088930476.1">
    <property type="nucleotide sequence ID" value="NZ_CADFDF010000003.1"/>
</dbReference>
<dbReference type="GO" id="GO:0016787">
    <property type="term" value="F:hydrolase activity"/>
    <property type="evidence" value="ECO:0007669"/>
    <property type="project" value="UniProtKB-KW"/>
</dbReference>
<dbReference type="PANTHER" id="PTHR43798:SF33">
    <property type="entry name" value="HYDROLASE, PUTATIVE (AFU_ORTHOLOGUE AFUA_2G14860)-RELATED"/>
    <property type="match status" value="1"/>
</dbReference>
<evidence type="ECO:0000256" key="1">
    <source>
        <dbReference type="SAM" id="MobiDB-lite"/>
    </source>
</evidence>
<dbReference type="Proteomes" id="UP000237686">
    <property type="component" value="Unassembled WGS sequence"/>
</dbReference>
<dbReference type="Pfam" id="PF00561">
    <property type="entry name" value="Abhydrolase_1"/>
    <property type="match status" value="1"/>
</dbReference>
<protein>
    <submittedName>
        <fullName evidence="3">Alpha/beta hydrolase</fullName>
    </submittedName>
</protein>
<name>A0A8E2RW62_9BURK</name>
<dbReference type="AlphaFoldDB" id="A0A8E2RW62"/>
<dbReference type="PRINTS" id="PR00111">
    <property type="entry name" value="ABHYDROLASE"/>
</dbReference>
<evidence type="ECO:0000313" key="3">
    <source>
        <dbReference type="EMBL" id="PRF21985.1"/>
    </source>
</evidence>
<feature type="region of interest" description="Disordered" evidence="1">
    <location>
        <begin position="22"/>
        <end position="65"/>
    </location>
</feature>
<dbReference type="EMBL" id="PVFZ01000048">
    <property type="protein sequence ID" value="PRF21985.1"/>
    <property type="molecule type" value="Genomic_DNA"/>
</dbReference>
<organism evidence="3 4">
    <name type="scientific">Burkholderia multivorans</name>
    <dbReference type="NCBI Taxonomy" id="87883"/>
    <lineage>
        <taxon>Bacteria</taxon>
        <taxon>Pseudomonadati</taxon>
        <taxon>Pseudomonadota</taxon>
        <taxon>Betaproteobacteria</taxon>
        <taxon>Burkholderiales</taxon>
        <taxon>Burkholderiaceae</taxon>
        <taxon>Burkholderia</taxon>
        <taxon>Burkholderia cepacia complex</taxon>
    </lineage>
</organism>
<feature type="compositionally biased region" description="Pro residues" evidence="1">
    <location>
        <begin position="41"/>
        <end position="65"/>
    </location>
</feature>
<proteinExistence type="predicted"/>
<keyword evidence="3" id="KW-0378">Hydrolase</keyword>
<dbReference type="InterPro" id="IPR000073">
    <property type="entry name" value="AB_hydrolase_1"/>
</dbReference>
<reference evidence="3 4" key="1">
    <citation type="submission" date="2018-03" db="EMBL/GenBank/DDBJ databases">
        <authorList>
            <person name="Nguyen K."/>
            <person name="Fouts D."/>
            <person name="Sutton G."/>
        </authorList>
    </citation>
    <scope>NUCLEOTIDE SEQUENCE [LARGE SCALE GENOMIC DNA]</scope>
    <source>
        <strain evidence="3 4">AU17135</strain>
    </source>
</reference>
<dbReference type="SUPFAM" id="SSF53474">
    <property type="entry name" value="alpha/beta-Hydrolases"/>
    <property type="match status" value="1"/>
</dbReference>
<comment type="caution">
    <text evidence="3">The sequence shown here is derived from an EMBL/GenBank/DDBJ whole genome shotgun (WGS) entry which is preliminary data.</text>
</comment>
<sequence>MTDIVTEETYVETPHGRLFAKRWRAGREEAASPLAAGEPAAPQPAAPQPAAPQPAAPQPAAPQPATPILLLHDSLGCVELWRDFPERLAAATQRDVIAYDRLGFGRSDPHRGTLATTFVRDEADHAFRAVLEQFGVDAFVAFGHSVGGGMAVGCAAAYPDRCRALVTVAAQAFVETRTLNGIRDAGRQFDEPGQLDRLARYHGDKAEWVLRAWVDTWLSPAFRDWSLDDDLPRVRCATLAIHGEQDEYGSDAHPKRIAARVAGPSSYLMLGACGHMPHRERTDDVLAAVATLLRDAHA</sequence>
<evidence type="ECO:0000259" key="2">
    <source>
        <dbReference type="Pfam" id="PF00561"/>
    </source>
</evidence>
<accession>A0A8E2RW62</accession>
<feature type="domain" description="AB hydrolase-1" evidence="2">
    <location>
        <begin position="67"/>
        <end position="221"/>
    </location>
</feature>
<evidence type="ECO:0000313" key="4">
    <source>
        <dbReference type="Proteomes" id="UP000237686"/>
    </source>
</evidence>
<feature type="compositionally biased region" description="Low complexity" evidence="1">
    <location>
        <begin position="31"/>
        <end position="40"/>
    </location>
</feature>
<dbReference type="GO" id="GO:0016020">
    <property type="term" value="C:membrane"/>
    <property type="evidence" value="ECO:0007669"/>
    <property type="project" value="TreeGrafter"/>
</dbReference>
<dbReference type="Gene3D" id="3.40.50.1820">
    <property type="entry name" value="alpha/beta hydrolase"/>
    <property type="match status" value="1"/>
</dbReference>
<dbReference type="PANTHER" id="PTHR43798">
    <property type="entry name" value="MONOACYLGLYCEROL LIPASE"/>
    <property type="match status" value="1"/>
</dbReference>